<feature type="domain" description="HTH araC/xylS-type" evidence="4">
    <location>
        <begin position="190"/>
        <end position="288"/>
    </location>
</feature>
<evidence type="ECO:0000256" key="2">
    <source>
        <dbReference type="ARBA" id="ARBA00023125"/>
    </source>
</evidence>
<dbReference type="RefSeq" id="WP_027314023.1">
    <property type="nucleotide sequence ID" value="NZ_JBHLZN010000004.1"/>
</dbReference>
<proteinExistence type="predicted"/>
<dbReference type="PROSITE" id="PS00041">
    <property type="entry name" value="HTH_ARAC_FAMILY_1"/>
    <property type="match status" value="1"/>
</dbReference>
<comment type="caution">
    <text evidence="5">The sequence shown here is derived from an EMBL/GenBank/DDBJ whole genome shotgun (WGS) entry which is preliminary data.</text>
</comment>
<accession>A0ABV5ZDU8</accession>
<keyword evidence="1" id="KW-0805">Transcription regulation</keyword>
<evidence type="ECO:0000313" key="5">
    <source>
        <dbReference type="EMBL" id="MFB9887426.1"/>
    </source>
</evidence>
<gene>
    <name evidence="5" type="ORF">ACFFLH_13475</name>
</gene>
<reference evidence="5 6" key="1">
    <citation type="submission" date="2024-09" db="EMBL/GenBank/DDBJ databases">
        <authorList>
            <person name="Sun Q."/>
            <person name="Mori K."/>
        </authorList>
    </citation>
    <scope>NUCLEOTIDE SEQUENCE [LARGE SCALE GENOMIC DNA]</scope>
    <source>
        <strain evidence="5 6">ATCC 51285</strain>
    </source>
</reference>
<name>A0ABV5ZDU8_9GAMM</name>
<dbReference type="Proteomes" id="UP001589628">
    <property type="component" value="Unassembled WGS sequence"/>
</dbReference>
<dbReference type="InterPro" id="IPR009057">
    <property type="entry name" value="Homeodomain-like_sf"/>
</dbReference>
<dbReference type="Pfam" id="PF12833">
    <property type="entry name" value="HTH_18"/>
    <property type="match status" value="1"/>
</dbReference>
<dbReference type="EMBL" id="JBHLZN010000004">
    <property type="protein sequence ID" value="MFB9887426.1"/>
    <property type="molecule type" value="Genomic_DNA"/>
</dbReference>
<evidence type="ECO:0000259" key="4">
    <source>
        <dbReference type="PROSITE" id="PS01124"/>
    </source>
</evidence>
<dbReference type="PANTHER" id="PTHR46796:SF6">
    <property type="entry name" value="ARAC SUBFAMILY"/>
    <property type="match status" value="1"/>
</dbReference>
<dbReference type="Gene3D" id="1.10.10.60">
    <property type="entry name" value="Homeodomain-like"/>
    <property type="match status" value="2"/>
</dbReference>
<dbReference type="InterPro" id="IPR018060">
    <property type="entry name" value="HTH_AraC"/>
</dbReference>
<dbReference type="SUPFAM" id="SSF46689">
    <property type="entry name" value="Homeodomain-like"/>
    <property type="match status" value="2"/>
</dbReference>
<dbReference type="PANTHER" id="PTHR46796">
    <property type="entry name" value="HTH-TYPE TRANSCRIPTIONAL ACTIVATOR RHAS-RELATED"/>
    <property type="match status" value="1"/>
</dbReference>
<dbReference type="InterPro" id="IPR018062">
    <property type="entry name" value="HTH_AraC-typ_CS"/>
</dbReference>
<evidence type="ECO:0000256" key="1">
    <source>
        <dbReference type="ARBA" id="ARBA00023015"/>
    </source>
</evidence>
<protein>
    <submittedName>
        <fullName evidence="5">AraC family transcriptional regulator</fullName>
    </submittedName>
</protein>
<dbReference type="PRINTS" id="PR00032">
    <property type="entry name" value="HTHARAC"/>
</dbReference>
<evidence type="ECO:0000313" key="6">
    <source>
        <dbReference type="Proteomes" id="UP001589628"/>
    </source>
</evidence>
<organism evidence="5 6">
    <name type="scientific">Balneatrix alpica</name>
    <dbReference type="NCBI Taxonomy" id="75684"/>
    <lineage>
        <taxon>Bacteria</taxon>
        <taxon>Pseudomonadati</taxon>
        <taxon>Pseudomonadota</taxon>
        <taxon>Gammaproteobacteria</taxon>
        <taxon>Oceanospirillales</taxon>
        <taxon>Balneatrichaceae</taxon>
        <taxon>Balneatrix</taxon>
    </lineage>
</organism>
<dbReference type="PROSITE" id="PS01124">
    <property type="entry name" value="HTH_ARAC_FAMILY_2"/>
    <property type="match status" value="1"/>
</dbReference>
<dbReference type="SMART" id="SM00342">
    <property type="entry name" value="HTH_ARAC"/>
    <property type="match status" value="1"/>
</dbReference>
<dbReference type="InterPro" id="IPR020449">
    <property type="entry name" value="Tscrpt_reg_AraC-type_HTH"/>
</dbReference>
<sequence>MRDYQLLRHLQKHKAQLLQHTQLDNGMGLAHWYNSHDRVEIERPLHHTLSLYVNDGYESYRQRGQHWFNGGGPDHFCLMPRQQASCWDIRGPLEFVHLYFTDQHLRQLAEQVWDKSPNSLRLDEKTFAQDARITSLYRHFVLTCHWQANEDRLLLEQSSQLLLTHLLQHYSQYQWQTPRLSGGLAPYLLQRLRDYIEAHLASPLTLPELAQVCGLSEYHFARMFKHSLGVPPHQYVLQRRLTRAQDLLRSSSLSLTDIAQHCGFASSSHFSHRFRQQQGCSPSQWRLQQSS</sequence>
<keyword evidence="2" id="KW-0238">DNA-binding</keyword>
<dbReference type="InterPro" id="IPR050204">
    <property type="entry name" value="AraC_XylS_family_regulators"/>
</dbReference>
<keyword evidence="3" id="KW-0804">Transcription</keyword>
<evidence type="ECO:0000256" key="3">
    <source>
        <dbReference type="ARBA" id="ARBA00023163"/>
    </source>
</evidence>
<keyword evidence="6" id="KW-1185">Reference proteome</keyword>